<name>A0ACB9NZQ6_9MYRT</name>
<proteinExistence type="predicted"/>
<comment type="caution">
    <text evidence="1">The sequence shown here is derived from an EMBL/GenBank/DDBJ whole genome shotgun (WGS) entry which is preliminary data.</text>
</comment>
<dbReference type="EMBL" id="CM042886">
    <property type="protein sequence ID" value="KAI4341673.1"/>
    <property type="molecule type" value="Genomic_DNA"/>
</dbReference>
<gene>
    <name evidence="1" type="ORF">MLD38_026367</name>
</gene>
<protein>
    <submittedName>
        <fullName evidence="1">Uncharacterized protein</fullName>
    </submittedName>
</protein>
<organism evidence="1 2">
    <name type="scientific">Melastoma candidum</name>
    <dbReference type="NCBI Taxonomy" id="119954"/>
    <lineage>
        <taxon>Eukaryota</taxon>
        <taxon>Viridiplantae</taxon>
        <taxon>Streptophyta</taxon>
        <taxon>Embryophyta</taxon>
        <taxon>Tracheophyta</taxon>
        <taxon>Spermatophyta</taxon>
        <taxon>Magnoliopsida</taxon>
        <taxon>eudicotyledons</taxon>
        <taxon>Gunneridae</taxon>
        <taxon>Pentapetalae</taxon>
        <taxon>rosids</taxon>
        <taxon>malvids</taxon>
        <taxon>Myrtales</taxon>
        <taxon>Melastomataceae</taxon>
        <taxon>Melastomatoideae</taxon>
        <taxon>Melastomateae</taxon>
        <taxon>Melastoma</taxon>
    </lineage>
</organism>
<dbReference type="Proteomes" id="UP001057402">
    <property type="component" value="Chromosome 7"/>
</dbReference>
<keyword evidence="2" id="KW-1185">Reference proteome</keyword>
<sequence length="241" mass="26777">MNDDNTSFLTDTPPPTKNPINPKIMLSIVIVLFLIVVAVMCFHSYSRWLSERRRRRRRFLLPSSSSDPAAAPATPTPIVGLDISVLESLPAFTFGSRHVHCECAVCLSEFEEGDHGRQLPNCGHSFHMACIDKWFGTNTSCPLCRAPVDRRWKEAVVLTVTEDDVQAMTAGGPAQQSGLSRSSYSSCSCLVGKEEEGDQPAESCPATMEDRCKELEKMGFCFVESKRSENRVVSLKRIWSV</sequence>
<evidence type="ECO:0000313" key="1">
    <source>
        <dbReference type="EMBL" id="KAI4341673.1"/>
    </source>
</evidence>
<reference evidence="2" key="1">
    <citation type="journal article" date="2023" name="Front. Plant Sci.">
        <title>Chromosomal-level genome assembly of Melastoma candidum provides insights into trichome evolution.</title>
        <authorList>
            <person name="Zhong Y."/>
            <person name="Wu W."/>
            <person name="Sun C."/>
            <person name="Zou P."/>
            <person name="Liu Y."/>
            <person name="Dai S."/>
            <person name="Zhou R."/>
        </authorList>
    </citation>
    <scope>NUCLEOTIDE SEQUENCE [LARGE SCALE GENOMIC DNA]</scope>
</reference>
<evidence type="ECO:0000313" key="2">
    <source>
        <dbReference type="Proteomes" id="UP001057402"/>
    </source>
</evidence>
<accession>A0ACB9NZQ6</accession>